<organism evidence="2 3">
    <name type="scientific">Mycena alexandri</name>
    <dbReference type="NCBI Taxonomy" id="1745969"/>
    <lineage>
        <taxon>Eukaryota</taxon>
        <taxon>Fungi</taxon>
        <taxon>Dikarya</taxon>
        <taxon>Basidiomycota</taxon>
        <taxon>Agaricomycotina</taxon>
        <taxon>Agaricomycetes</taxon>
        <taxon>Agaricomycetidae</taxon>
        <taxon>Agaricales</taxon>
        <taxon>Marasmiineae</taxon>
        <taxon>Mycenaceae</taxon>
        <taxon>Mycena</taxon>
    </lineage>
</organism>
<feature type="compositionally biased region" description="Low complexity" evidence="1">
    <location>
        <begin position="7"/>
        <end position="16"/>
    </location>
</feature>
<reference evidence="2" key="1">
    <citation type="submission" date="2023-03" db="EMBL/GenBank/DDBJ databases">
        <title>Massive genome expansion in bonnet fungi (Mycena s.s.) driven by repeated elements and novel gene families across ecological guilds.</title>
        <authorList>
            <consortium name="Lawrence Berkeley National Laboratory"/>
            <person name="Harder C.B."/>
            <person name="Miyauchi S."/>
            <person name="Viragh M."/>
            <person name="Kuo A."/>
            <person name="Thoen E."/>
            <person name="Andreopoulos B."/>
            <person name="Lu D."/>
            <person name="Skrede I."/>
            <person name="Drula E."/>
            <person name="Henrissat B."/>
            <person name="Morin E."/>
            <person name="Kohler A."/>
            <person name="Barry K."/>
            <person name="LaButti K."/>
            <person name="Morin E."/>
            <person name="Salamov A."/>
            <person name="Lipzen A."/>
            <person name="Mereny Z."/>
            <person name="Hegedus B."/>
            <person name="Baldrian P."/>
            <person name="Stursova M."/>
            <person name="Weitz H."/>
            <person name="Taylor A."/>
            <person name="Grigoriev I.V."/>
            <person name="Nagy L.G."/>
            <person name="Martin F."/>
            <person name="Kauserud H."/>
        </authorList>
    </citation>
    <scope>NUCLEOTIDE SEQUENCE</scope>
    <source>
        <strain evidence="2">CBHHK200</strain>
    </source>
</reference>
<proteinExistence type="predicted"/>
<dbReference type="AlphaFoldDB" id="A0AAD6WRA8"/>
<protein>
    <submittedName>
        <fullName evidence="2">Uncharacterized protein</fullName>
    </submittedName>
</protein>
<accession>A0AAD6WRA8</accession>
<sequence>MPPAPIAPAAATWPARPAKRHVAAPSRRPTRNSRPCLYPSTRRVPMSPRRAVTNSTVARRLETTSRCKSSASRATNRGNPSGSLPTSKPSAFSDATALARARRVPRNLRLASTPAVSLSATLAVPNTPSSRLVLSPVALYRAASMETDGRKSCNSREWKNKTSAALANDAANRKL</sequence>
<feature type="non-terminal residue" evidence="2">
    <location>
        <position position="1"/>
    </location>
</feature>
<name>A0AAD6WRA8_9AGAR</name>
<feature type="compositionally biased region" description="Polar residues" evidence="1">
    <location>
        <begin position="66"/>
        <end position="90"/>
    </location>
</feature>
<evidence type="ECO:0000313" key="3">
    <source>
        <dbReference type="Proteomes" id="UP001218188"/>
    </source>
</evidence>
<dbReference type="Proteomes" id="UP001218188">
    <property type="component" value="Unassembled WGS sequence"/>
</dbReference>
<gene>
    <name evidence="2" type="ORF">C8F04DRAFT_1240910</name>
</gene>
<evidence type="ECO:0000256" key="1">
    <source>
        <dbReference type="SAM" id="MobiDB-lite"/>
    </source>
</evidence>
<dbReference type="EMBL" id="JARJCM010000215">
    <property type="protein sequence ID" value="KAJ7022175.1"/>
    <property type="molecule type" value="Genomic_DNA"/>
</dbReference>
<feature type="region of interest" description="Disordered" evidence="1">
    <location>
        <begin position="1"/>
        <end position="92"/>
    </location>
</feature>
<evidence type="ECO:0000313" key="2">
    <source>
        <dbReference type="EMBL" id="KAJ7022175.1"/>
    </source>
</evidence>
<keyword evidence="3" id="KW-1185">Reference proteome</keyword>
<comment type="caution">
    <text evidence="2">The sequence shown here is derived from an EMBL/GenBank/DDBJ whole genome shotgun (WGS) entry which is preliminary data.</text>
</comment>